<evidence type="ECO:0000313" key="7">
    <source>
        <dbReference type="Proteomes" id="UP001432062"/>
    </source>
</evidence>
<keyword evidence="3" id="KW-0804">Transcription</keyword>
<gene>
    <name evidence="6" type="ORF">OG563_33460</name>
</gene>
<dbReference type="PRINTS" id="PR00455">
    <property type="entry name" value="HTHTETR"/>
</dbReference>
<evidence type="ECO:0000256" key="2">
    <source>
        <dbReference type="ARBA" id="ARBA00023125"/>
    </source>
</evidence>
<keyword evidence="2 4" id="KW-0238">DNA-binding</keyword>
<organism evidence="6 7">
    <name type="scientific">Nocardia vinacea</name>
    <dbReference type="NCBI Taxonomy" id="96468"/>
    <lineage>
        <taxon>Bacteria</taxon>
        <taxon>Bacillati</taxon>
        <taxon>Actinomycetota</taxon>
        <taxon>Actinomycetes</taxon>
        <taxon>Mycobacteriales</taxon>
        <taxon>Nocardiaceae</taxon>
        <taxon>Nocardia</taxon>
    </lineage>
</organism>
<dbReference type="InterPro" id="IPR050109">
    <property type="entry name" value="HTH-type_TetR-like_transc_reg"/>
</dbReference>
<dbReference type="PANTHER" id="PTHR30055:SF234">
    <property type="entry name" value="HTH-TYPE TRANSCRIPTIONAL REGULATOR BETI"/>
    <property type="match status" value="1"/>
</dbReference>
<keyword evidence="1" id="KW-0805">Transcription regulation</keyword>
<proteinExistence type="predicted"/>
<accession>A0ABZ1YQ18</accession>
<dbReference type="Pfam" id="PF00440">
    <property type="entry name" value="TetR_N"/>
    <property type="match status" value="1"/>
</dbReference>
<evidence type="ECO:0000259" key="5">
    <source>
        <dbReference type="PROSITE" id="PS50977"/>
    </source>
</evidence>
<dbReference type="PANTHER" id="PTHR30055">
    <property type="entry name" value="HTH-TYPE TRANSCRIPTIONAL REGULATOR RUTR"/>
    <property type="match status" value="1"/>
</dbReference>
<keyword evidence="7" id="KW-1185">Reference proteome</keyword>
<protein>
    <submittedName>
        <fullName evidence="6">TetR/AcrR family transcriptional regulator</fullName>
    </submittedName>
</protein>
<dbReference type="RefSeq" id="WP_329406798.1">
    <property type="nucleotide sequence ID" value="NZ_CP109441.1"/>
</dbReference>
<name>A0ABZ1YQ18_9NOCA</name>
<dbReference type="InterPro" id="IPR001647">
    <property type="entry name" value="HTH_TetR"/>
</dbReference>
<dbReference type="SUPFAM" id="SSF46689">
    <property type="entry name" value="Homeodomain-like"/>
    <property type="match status" value="1"/>
</dbReference>
<dbReference type="Gene3D" id="1.10.357.10">
    <property type="entry name" value="Tetracycline Repressor, domain 2"/>
    <property type="match status" value="1"/>
</dbReference>
<dbReference type="EMBL" id="CP109441">
    <property type="protein sequence ID" value="WUV44060.1"/>
    <property type="molecule type" value="Genomic_DNA"/>
</dbReference>
<reference evidence="6" key="1">
    <citation type="submission" date="2022-10" db="EMBL/GenBank/DDBJ databases">
        <title>The complete genomes of actinobacterial strains from the NBC collection.</title>
        <authorList>
            <person name="Joergensen T.S."/>
            <person name="Alvarez Arevalo M."/>
            <person name="Sterndorff E.B."/>
            <person name="Faurdal D."/>
            <person name="Vuksanovic O."/>
            <person name="Mourched A.-S."/>
            <person name="Charusanti P."/>
            <person name="Shaw S."/>
            <person name="Blin K."/>
            <person name="Weber T."/>
        </authorList>
    </citation>
    <scope>NUCLEOTIDE SEQUENCE</scope>
    <source>
        <strain evidence="6">NBC_01482</strain>
    </source>
</reference>
<evidence type="ECO:0000256" key="4">
    <source>
        <dbReference type="PROSITE-ProRule" id="PRU00335"/>
    </source>
</evidence>
<evidence type="ECO:0000256" key="1">
    <source>
        <dbReference type="ARBA" id="ARBA00023015"/>
    </source>
</evidence>
<dbReference type="PROSITE" id="PS50977">
    <property type="entry name" value="HTH_TETR_2"/>
    <property type="match status" value="1"/>
</dbReference>
<dbReference type="InterPro" id="IPR009057">
    <property type="entry name" value="Homeodomain-like_sf"/>
</dbReference>
<evidence type="ECO:0000313" key="6">
    <source>
        <dbReference type="EMBL" id="WUV44060.1"/>
    </source>
</evidence>
<evidence type="ECO:0000256" key="3">
    <source>
        <dbReference type="ARBA" id="ARBA00023163"/>
    </source>
</evidence>
<sequence>MNPADSTITAARGKYSAAQNRTIKAAHELFGSHGVSGTSLKMIANALGVTKAAVYHQFKSKDDIVLAVVETELAGLADAIVAAEAEDNSLRAREILLSRVIDLAVERRRLVGVLQNDPIMIRFLAEHEPFQLLIERLYTVLAGEHAGADMRVPAAMLSAAIAGAAVHPLVVELDDDTLRKHLLHLTRRILQLPE</sequence>
<feature type="DNA-binding region" description="H-T-H motif" evidence="4">
    <location>
        <begin position="39"/>
        <end position="58"/>
    </location>
</feature>
<feature type="domain" description="HTH tetR-type" evidence="5">
    <location>
        <begin position="16"/>
        <end position="76"/>
    </location>
</feature>
<dbReference type="Proteomes" id="UP001432062">
    <property type="component" value="Chromosome"/>
</dbReference>